<dbReference type="EMBL" id="LROS01000022">
    <property type="protein sequence ID" value="OBR92889.1"/>
    <property type="molecule type" value="Genomic_DNA"/>
</dbReference>
<dbReference type="AlphaFoldDB" id="A0A1A6AS45"/>
<name>A0A1A6AS45_9CLOT</name>
<dbReference type="Gene3D" id="3.20.20.70">
    <property type="entry name" value="Aldolase class I"/>
    <property type="match status" value="1"/>
</dbReference>
<gene>
    <name evidence="4" type="primary">tpiA_2</name>
    <name evidence="4" type="ORF">CLRAG_21830</name>
</gene>
<comment type="catalytic activity">
    <reaction evidence="3">
        <text>D-glyceraldehyde 3-phosphate = dihydroxyacetone phosphate</text>
        <dbReference type="Rhea" id="RHEA:18585"/>
        <dbReference type="ChEBI" id="CHEBI:57642"/>
        <dbReference type="ChEBI" id="CHEBI:59776"/>
        <dbReference type="EC" id="5.3.1.1"/>
    </reaction>
</comment>
<dbReference type="GO" id="GO:0019563">
    <property type="term" value="P:glycerol catabolic process"/>
    <property type="evidence" value="ECO:0007669"/>
    <property type="project" value="TreeGrafter"/>
</dbReference>
<dbReference type="InterPro" id="IPR013785">
    <property type="entry name" value="Aldolase_TIM"/>
</dbReference>
<keyword evidence="3" id="KW-0324">Glycolysis</keyword>
<dbReference type="PATRIC" id="fig|1353534.3.peg.2221"/>
<comment type="pathway">
    <text evidence="3">Carbohydrate degradation; glycolysis; D-glyceraldehyde 3-phosphate from glycerone phosphate: step 1/1.</text>
</comment>
<sequence>MRKKIIGTSWKMHVNSIKDGVDLAKQIKDNLGNMDSVEIFILPTFPMISFLKDILEGSKIGWGAQNMCFAEKGAYTGEVPPQVLKDLKCQYTEIGHAERRKFFNETDEIVNRKVKLSFKYGFVPIVCIGETQDDLDNEFGSIRLKTQILWALDGLSREEMKKVILAYEPVWAIGKQQAASPEYVQNMHEFMRNFIINEYGEEVGNSIRIIYGGSVSPESSKLLMKQKDIDGLFIGRFGLKIENFKSIVSSALV</sequence>
<dbReference type="GO" id="GO:0004807">
    <property type="term" value="F:triose-phosphate isomerase activity"/>
    <property type="evidence" value="ECO:0007669"/>
    <property type="project" value="UniProtKB-UniRule"/>
</dbReference>
<evidence type="ECO:0000256" key="1">
    <source>
        <dbReference type="ARBA" id="ARBA00007422"/>
    </source>
</evidence>
<dbReference type="EC" id="5.3.1.1" evidence="3"/>
<dbReference type="Pfam" id="PF00121">
    <property type="entry name" value="TIM"/>
    <property type="match status" value="1"/>
</dbReference>
<comment type="similarity">
    <text evidence="1 3">Belongs to the triosephosphate isomerase family.</text>
</comment>
<dbReference type="PANTHER" id="PTHR21139:SF42">
    <property type="entry name" value="TRIOSEPHOSPHATE ISOMERASE"/>
    <property type="match status" value="1"/>
</dbReference>
<keyword evidence="3" id="KW-0312">Gluconeogenesis</keyword>
<keyword evidence="2 3" id="KW-0413">Isomerase</keyword>
<dbReference type="InterPro" id="IPR000652">
    <property type="entry name" value="Triosephosphate_isomerase"/>
</dbReference>
<keyword evidence="3" id="KW-0963">Cytoplasm</keyword>
<protein>
    <recommendedName>
        <fullName evidence="3">Triosephosphate isomerase</fullName>
        <ecNumber evidence="3">5.3.1.1</ecNumber>
    </recommendedName>
</protein>
<organism evidence="4 5">
    <name type="scientific">Clostridium ragsdalei P11</name>
    <dbReference type="NCBI Taxonomy" id="1353534"/>
    <lineage>
        <taxon>Bacteria</taxon>
        <taxon>Bacillati</taxon>
        <taxon>Bacillota</taxon>
        <taxon>Clostridia</taxon>
        <taxon>Eubacteriales</taxon>
        <taxon>Clostridiaceae</taxon>
        <taxon>Clostridium</taxon>
    </lineage>
</organism>
<dbReference type="PROSITE" id="PS51440">
    <property type="entry name" value="TIM_2"/>
    <property type="match status" value="1"/>
</dbReference>
<dbReference type="Proteomes" id="UP000093954">
    <property type="component" value="Unassembled WGS sequence"/>
</dbReference>
<dbReference type="NCBIfam" id="TIGR00419">
    <property type="entry name" value="tim"/>
    <property type="match status" value="1"/>
</dbReference>
<dbReference type="GO" id="GO:0006096">
    <property type="term" value="P:glycolytic process"/>
    <property type="evidence" value="ECO:0007669"/>
    <property type="project" value="UniProtKB-UniRule"/>
</dbReference>
<evidence type="ECO:0000313" key="4">
    <source>
        <dbReference type="EMBL" id="OBR92889.1"/>
    </source>
</evidence>
<keyword evidence="5" id="KW-1185">Reference proteome</keyword>
<reference evidence="4 5" key="1">
    <citation type="journal article" date="2012" name="Front. Microbiol.">
        <title>Draft Genome Sequence of the Virulent Strain 01-B526 of the Fish Pathogen Aeromonas salmonicida.</title>
        <authorList>
            <person name="Charette S.J."/>
            <person name="Brochu F."/>
            <person name="Boyle B."/>
            <person name="Filion G."/>
            <person name="Tanaka K.H."/>
            <person name="Derome N."/>
        </authorList>
    </citation>
    <scope>NUCLEOTIDE SEQUENCE [LARGE SCALE GENOMIC DNA]</scope>
    <source>
        <strain evidence="4 5">P11</strain>
    </source>
</reference>
<evidence type="ECO:0000256" key="2">
    <source>
        <dbReference type="ARBA" id="ARBA00023235"/>
    </source>
</evidence>
<dbReference type="SUPFAM" id="SSF51351">
    <property type="entry name" value="Triosephosphate isomerase (TIM)"/>
    <property type="match status" value="1"/>
</dbReference>
<comment type="subcellular location">
    <subcellularLocation>
        <location evidence="3">Cytoplasm</location>
    </subcellularLocation>
</comment>
<dbReference type="UniPathway" id="UPA00109">
    <property type="reaction ID" value="UER00189"/>
</dbReference>
<dbReference type="CDD" id="cd00311">
    <property type="entry name" value="TIM"/>
    <property type="match status" value="1"/>
</dbReference>
<evidence type="ECO:0000313" key="5">
    <source>
        <dbReference type="Proteomes" id="UP000093954"/>
    </source>
</evidence>
<dbReference type="InterPro" id="IPR035990">
    <property type="entry name" value="TIM_sf"/>
</dbReference>
<comment type="subunit">
    <text evidence="3">Homodimer.</text>
</comment>
<dbReference type="GO" id="GO:0006094">
    <property type="term" value="P:gluconeogenesis"/>
    <property type="evidence" value="ECO:0007669"/>
    <property type="project" value="UniProtKB-UniPathway"/>
</dbReference>
<evidence type="ECO:0000256" key="3">
    <source>
        <dbReference type="RuleBase" id="RU363013"/>
    </source>
</evidence>
<dbReference type="GO" id="GO:0005829">
    <property type="term" value="C:cytosol"/>
    <property type="evidence" value="ECO:0007669"/>
    <property type="project" value="TreeGrafter"/>
</dbReference>
<accession>A0A1A6AS45</accession>
<dbReference type="UniPathway" id="UPA00138"/>
<dbReference type="GO" id="GO:0046166">
    <property type="term" value="P:glyceraldehyde-3-phosphate biosynthetic process"/>
    <property type="evidence" value="ECO:0007669"/>
    <property type="project" value="TreeGrafter"/>
</dbReference>
<dbReference type="RefSeq" id="WP_065078443.1">
    <property type="nucleotide sequence ID" value="NZ_LROS01000022.1"/>
</dbReference>
<comment type="caution">
    <text evidence="4">The sequence shown here is derived from an EMBL/GenBank/DDBJ whole genome shotgun (WGS) entry which is preliminary data.</text>
</comment>
<dbReference type="PANTHER" id="PTHR21139">
    <property type="entry name" value="TRIOSEPHOSPHATE ISOMERASE"/>
    <property type="match status" value="1"/>
</dbReference>
<proteinExistence type="inferred from homology"/>
<comment type="pathway">
    <text evidence="3">Carbohydrate biosynthesis; gluconeogenesis.</text>
</comment>